<keyword evidence="1" id="KW-0472">Membrane</keyword>
<sequence>MYISCNRRLGYCWLYRIVLKLNCFWTCFRLVYRSLLLWMFLAYHSCEFVKVDVKGYVRVWNYDDALPVNSFRNHKLSDRGLSKLLLINELDESLLLAASSDGNVRVWKNFTQKGGQKFVTAFSSVQGHRAAGRSIVIDWQQQSGYLYASGNMSSILVWDLDKEQLLSTIQSSADSAISALIVSASQAGDIQFLDVRRAAEPYLTFEAHMGSLTAVSVHRHAPVVASGSAKQMIEVFSIEGEQLLPAIIYGAKNRQCELPFFPPVQITLGCWCW</sequence>
<dbReference type="EMBL" id="CM029039">
    <property type="protein sequence ID" value="KAG2640009.1"/>
    <property type="molecule type" value="Genomic_DNA"/>
</dbReference>
<dbReference type="InterPro" id="IPR036322">
    <property type="entry name" value="WD40_repeat_dom_sf"/>
</dbReference>
<dbReference type="GO" id="GO:0031929">
    <property type="term" value="P:TOR signaling"/>
    <property type="evidence" value="ECO:0007669"/>
    <property type="project" value="InterPro"/>
</dbReference>
<dbReference type="AlphaFoldDB" id="A0A8T0W9W1"/>
<dbReference type="GO" id="GO:0009267">
    <property type="term" value="P:cellular response to starvation"/>
    <property type="evidence" value="ECO:0007669"/>
    <property type="project" value="TreeGrafter"/>
</dbReference>
<gene>
    <name evidence="2" type="ORF">PVAP13_2KG064116</name>
</gene>
<dbReference type="GO" id="GO:0030674">
    <property type="term" value="F:protein-macromolecule adaptor activity"/>
    <property type="evidence" value="ECO:0007669"/>
    <property type="project" value="TreeGrafter"/>
</dbReference>
<dbReference type="GO" id="GO:0031931">
    <property type="term" value="C:TORC1 complex"/>
    <property type="evidence" value="ECO:0007669"/>
    <property type="project" value="InterPro"/>
</dbReference>
<accession>A0A8T0W9W1</accession>
<evidence type="ECO:0000256" key="1">
    <source>
        <dbReference type="SAM" id="Phobius"/>
    </source>
</evidence>
<dbReference type="InterPro" id="IPR004083">
    <property type="entry name" value="Raptor"/>
</dbReference>
<dbReference type="PANTHER" id="PTHR12848:SF16">
    <property type="entry name" value="REGULATORY-ASSOCIATED PROTEIN OF MTOR"/>
    <property type="match status" value="1"/>
</dbReference>
<keyword evidence="3" id="KW-1185">Reference proteome</keyword>
<evidence type="ECO:0000313" key="2">
    <source>
        <dbReference type="EMBL" id="KAG2640009.1"/>
    </source>
</evidence>
<dbReference type="SUPFAM" id="SSF50978">
    <property type="entry name" value="WD40 repeat-like"/>
    <property type="match status" value="1"/>
</dbReference>
<dbReference type="GO" id="GO:0030307">
    <property type="term" value="P:positive regulation of cell growth"/>
    <property type="evidence" value="ECO:0007669"/>
    <property type="project" value="TreeGrafter"/>
</dbReference>
<reference evidence="2" key="1">
    <citation type="submission" date="2020-05" db="EMBL/GenBank/DDBJ databases">
        <title>WGS assembly of Panicum virgatum.</title>
        <authorList>
            <person name="Lovell J.T."/>
            <person name="Jenkins J."/>
            <person name="Shu S."/>
            <person name="Juenger T.E."/>
            <person name="Schmutz J."/>
        </authorList>
    </citation>
    <scope>NUCLEOTIDE SEQUENCE</scope>
    <source>
        <strain evidence="2">AP13</strain>
    </source>
</reference>
<dbReference type="PANTHER" id="PTHR12848">
    <property type="entry name" value="REGULATORY-ASSOCIATED PROTEIN OF MTOR"/>
    <property type="match status" value="1"/>
</dbReference>
<protein>
    <submittedName>
        <fullName evidence="2">Uncharacterized protein</fullName>
    </submittedName>
</protein>
<name>A0A8T0W9W1_PANVG</name>
<organism evidence="2 3">
    <name type="scientific">Panicum virgatum</name>
    <name type="common">Blackwell switchgrass</name>
    <dbReference type="NCBI Taxonomy" id="38727"/>
    <lineage>
        <taxon>Eukaryota</taxon>
        <taxon>Viridiplantae</taxon>
        <taxon>Streptophyta</taxon>
        <taxon>Embryophyta</taxon>
        <taxon>Tracheophyta</taxon>
        <taxon>Spermatophyta</taxon>
        <taxon>Magnoliopsida</taxon>
        <taxon>Liliopsida</taxon>
        <taxon>Poales</taxon>
        <taxon>Poaceae</taxon>
        <taxon>PACMAD clade</taxon>
        <taxon>Panicoideae</taxon>
        <taxon>Panicodae</taxon>
        <taxon>Paniceae</taxon>
        <taxon>Panicinae</taxon>
        <taxon>Panicum</taxon>
        <taxon>Panicum sect. Hiantes</taxon>
    </lineage>
</organism>
<comment type="caution">
    <text evidence="2">The sequence shown here is derived from an EMBL/GenBank/DDBJ whole genome shotgun (WGS) entry which is preliminary data.</text>
</comment>
<proteinExistence type="predicted"/>
<dbReference type="Proteomes" id="UP000823388">
    <property type="component" value="Chromosome 2K"/>
</dbReference>
<dbReference type="OrthoDB" id="1741511at2759"/>
<dbReference type="Gene3D" id="2.130.10.10">
    <property type="entry name" value="YVTN repeat-like/Quinoprotein amine dehydrogenase"/>
    <property type="match status" value="2"/>
</dbReference>
<dbReference type="InterPro" id="IPR001680">
    <property type="entry name" value="WD40_rpt"/>
</dbReference>
<dbReference type="SMART" id="SM00320">
    <property type="entry name" value="WD40"/>
    <property type="match status" value="3"/>
</dbReference>
<feature type="transmembrane region" description="Helical" evidence="1">
    <location>
        <begin position="21"/>
        <end position="41"/>
    </location>
</feature>
<keyword evidence="1" id="KW-0812">Transmembrane</keyword>
<keyword evidence="1" id="KW-1133">Transmembrane helix</keyword>
<dbReference type="GO" id="GO:0005737">
    <property type="term" value="C:cytoplasm"/>
    <property type="evidence" value="ECO:0007669"/>
    <property type="project" value="TreeGrafter"/>
</dbReference>
<dbReference type="GO" id="GO:0010506">
    <property type="term" value="P:regulation of autophagy"/>
    <property type="evidence" value="ECO:0007669"/>
    <property type="project" value="TreeGrafter"/>
</dbReference>
<evidence type="ECO:0000313" key="3">
    <source>
        <dbReference type="Proteomes" id="UP000823388"/>
    </source>
</evidence>
<dbReference type="GO" id="GO:0071230">
    <property type="term" value="P:cellular response to amino acid stimulus"/>
    <property type="evidence" value="ECO:0007669"/>
    <property type="project" value="TreeGrafter"/>
</dbReference>
<dbReference type="InterPro" id="IPR015943">
    <property type="entry name" value="WD40/YVTN_repeat-like_dom_sf"/>
</dbReference>
<dbReference type="Pfam" id="PF00400">
    <property type="entry name" value="WD40"/>
    <property type="match status" value="2"/>
</dbReference>